<dbReference type="AlphaFoldDB" id="A0A2S4VCV5"/>
<dbReference type="EMBL" id="PKSM01000148">
    <property type="protein sequence ID" value="POW07362.1"/>
    <property type="molecule type" value="Genomic_DNA"/>
</dbReference>
<gene>
    <name evidence="2" type="ORF">PSHT_09967</name>
</gene>
<evidence type="ECO:0000313" key="2">
    <source>
        <dbReference type="EMBL" id="POW07362.1"/>
    </source>
</evidence>
<protein>
    <submittedName>
        <fullName evidence="2">Uncharacterized protein</fullName>
    </submittedName>
</protein>
<reference evidence="3" key="2">
    <citation type="journal article" date="2018" name="BMC Genomics">
        <title>Genomic insights into host adaptation between the wheat stripe rust pathogen (Puccinia striiformis f. sp. tritici) and the barley stripe rust pathogen (Puccinia striiformis f. sp. hordei).</title>
        <authorList>
            <person name="Xia C."/>
            <person name="Wang M."/>
            <person name="Yin C."/>
            <person name="Cornejo O.E."/>
            <person name="Hulbert S.H."/>
            <person name="Chen X."/>
        </authorList>
    </citation>
    <scope>NUCLEOTIDE SEQUENCE [LARGE SCALE GENOMIC DNA]</scope>
    <source>
        <strain evidence="3">93TX-2</strain>
    </source>
</reference>
<proteinExistence type="predicted"/>
<dbReference type="Proteomes" id="UP000238274">
    <property type="component" value="Unassembled WGS sequence"/>
</dbReference>
<sequence length="161" mass="17827">MEAWECRHLITRPAGAGTRKAAPRTQPGREPQDNDYPRNSPRFYPRSWMVLTLAHAVGPTLPKSAARSGVASLRGFLYIDPALPLRPIGINWLVFSICSALNGHFLFRTDELPHMPVGTNLSTFLAGGAPSKQSFTGTPSKDIDYKAGRTWSHETYLILDH</sequence>
<keyword evidence="3" id="KW-1185">Reference proteome</keyword>
<evidence type="ECO:0000256" key="1">
    <source>
        <dbReference type="SAM" id="MobiDB-lite"/>
    </source>
</evidence>
<comment type="caution">
    <text evidence="2">The sequence shown here is derived from an EMBL/GenBank/DDBJ whole genome shotgun (WGS) entry which is preliminary data.</text>
</comment>
<reference evidence="2 3" key="1">
    <citation type="submission" date="2017-12" db="EMBL/GenBank/DDBJ databases">
        <title>Gene loss provides genomic basis for host adaptation in cereal stripe rust fungi.</title>
        <authorList>
            <person name="Xia C."/>
        </authorList>
    </citation>
    <scope>NUCLEOTIDE SEQUENCE [LARGE SCALE GENOMIC DNA]</scope>
    <source>
        <strain evidence="2 3">93TX-2</strain>
    </source>
</reference>
<dbReference type="VEuPathDB" id="FungiDB:PSTT_09860"/>
<dbReference type="VEuPathDB" id="FungiDB:PSHT_09967"/>
<reference evidence="3" key="3">
    <citation type="journal article" date="2018" name="Mol. Plant Microbe Interact.">
        <title>Genome sequence resources for the wheat stripe rust pathogen (Puccinia striiformis f. sp. tritici) and the barley stripe rust pathogen (Puccinia striiformis f. sp. hordei).</title>
        <authorList>
            <person name="Xia C."/>
            <person name="Wang M."/>
            <person name="Yin C."/>
            <person name="Cornejo O.E."/>
            <person name="Hulbert S.H."/>
            <person name="Chen X."/>
        </authorList>
    </citation>
    <scope>NUCLEOTIDE SEQUENCE [LARGE SCALE GENOMIC DNA]</scope>
    <source>
        <strain evidence="3">93TX-2</strain>
    </source>
</reference>
<name>A0A2S4VCV5_9BASI</name>
<organism evidence="2 3">
    <name type="scientific">Puccinia striiformis</name>
    <dbReference type="NCBI Taxonomy" id="27350"/>
    <lineage>
        <taxon>Eukaryota</taxon>
        <taxon>Fungi</taxon>
        <taxon>Dikarya</taxon>
        <taxon>Basidiomycota</taxon>
        <taxon>Pucciniomycotina</taxon>
        <taxon>Pucciniomycetes</taxon>
        <taxon>Pucciniales</taxon>
        <taxon>Pucciniaceae</taxon>
        <taxon>Puccinia</taxon>
    </lineage>
</organism>
<evidence type="ECO:0000313" key="3">
    <source>
        <dbReference type="Proteomes" id="UP000238274"/>
    </source>
</evidence>
<feature type="region of interest" description="Disordered" evidence="1">
    <location>
        <begin position="15"/>
        <end position="40"/>
    </location>
</feature>
<accession>A0A2S4VCV5</accession>